<reference evidence="1" key="2">
    <citation type="journal article" date="2015" name="Fish Shellfish Immunol.">
        <title>Early steps in the European eel (Anguilla anguilla)-Vibrio vulnificus interaction in the gills: Role of the RtxA13 toxin.</title>
        <authorList>
            <person name="Callol A."/>
            <person name="Pajuelo D."/>
            <person name="Ebbesson L."/>
            <person name="Teles M."/>
            <person name="MacKenzie S."/>
            <person name="Amaro C."/>
        </authorList>
    </citation>
    <scope>NUCLEOTIDE SEQUENCE</scope>
</reference>
<organism evidence="1">
    <name type="scientific">Anguilla anguilla</name>
    <name type="common">European freshwater eel</name>
    <name type="synonym">Muraena anguilla</name>
    <dbReference type="NCBI Taxonomy" id="7936"/>
    <lineage>
        <taxon>Eukaryota</taxon>
        <taxon>Metazoa</taxon>
        <taxon>Chordata</taxon>
        <taxon>Craniata</taxon>
        <taxon>Vertebrata</taxon>
        <taxon>Euteleostomi</taxon>
        <taxon>Actinopterygii</taxon>
        <taxon>Neopterygii</taxon>
        <taxon>Teleostei</taxon>
        <taxon>Anguilliformes</taxon>
        <taxon>Anguillidae</taxon>
        <taxon>Anguilla</taxon>
    </lineage>
</organism>
<protein>
    <submittedName>
        <fullName evidence="1">Uncharacterized protein</fullName>
    </submittedName>
</protein>
<name>A0A0E9PLX6_ANGAN</name>
<dbReference type="AlphaFoldDB" id="A0A0E9PLX6"/>
<sequence>MHSGQPNPVIQMIKVPCVVYYKNWFPVRQYRQGNLIFSRATGLLLFI</sequence>
<dbReference type="EMBL" id="GBXM01103063">
    <property type="protein sequence ID" value="JAH05514.1"/>
    <property type="molecule type" value="Transcribed_RNA"/>
</dbReference>
<proteinExistence type="predicted"/>
<evidence type="ECO:0000313" key="1">
    <source>
        <dbReference type="EMBL" id="JAH05514.1"/>
    </source>
</evidence>
<reference evidence="1" key="1">
    <citation type="submission" date="2014-11" db="EMBL/GenBank/DDBJ databases">
        <authorList>
            <person name="Amaro Gonzalez C."/>
        </authorList>
    </citation>
    <scope>NUCLEOTIDE SEQUENCE</scope>
</reference>
<accession>A0A0E9PLX6</accession>